<dbReference type="Proteomes" id="UP001359886">
    <property type="component" value="Unassembled WGS sequence"/>
</dbReference>
<protein>
    <submittedName>
        <fullName evidence="10">ABC transporter permease subunit</fullName>
    </submittedName>
</protein>
<keyword evidence="5 8" id="KW-0812">Transmembrane</keyword>
<keyword evidence="4" id="KW-1003">Cell membrane</keyword>
<feature type="transmembrane region" description="Helical" evidence="8">
    <location>
        <begin position="60"/>
        <end position="86"/>
    </location>
</feature>
<feature type="transmembrane region" description="Helical" evidence="8">
    <location>
        <begin position="98"/>
        <end position="119"/>
    </location>
</feature>
<reference evidence="10 11" key="1">
    <citation type="submission" date="2024-02" db="EMBL/GenBank/DDBJ databases">
        <title>A novel Wenzhouxiangellaceae bacterium, isolated from coastal sediments.</title>
        <authorList>
            <person name="Du Z.-J."/>
            <person name="Ye Y.-Q."/>
            <person name="Zhang X.-Y."/>
        </authorList>
    </citation>
    <scope>NUCLEOTIDE SEQUENCE [LARGE SCALE GENOMIC DNA]</scope>
    <source>
        <strain evidence="10 11">CH-27</strain>
    </source>
</reference>
<feature type="transmembrane region" description="Helical" evidence="8">
    <location>
        <begin position="379"/>
        <end position="406"/>
    </location>
</feature>
<dbReference type="PANTHER" id="PTHR42929">
    <property type="entry name" value="INNER MEMBRANE ABC TRANSPORTER PERMEASE PROTEIN YDCU-RELATED-RELATED"/>
    <property type="match status" value="1"/>
</dbReference>
<evidence type="ECO:0000313" key="11">
    <source>
        <dbReference type="Proteomes" id="UP001359886"/>
    </source>
</evidence>
<dbReference type="GO" id="GO:0055085">
    <property type="term" value="P:transmembrane transport"/>
    <property type="evidence" value="ECO:0007669"/>
    <property type="project" value="InterPro"/>
</dbReference>
<keyword evidence="11" id="KW-1185">Reference proteome</keyword>
<evidence type="ECO:0000313" key="10">
    <source>
        <dbReference type="EMBL" id="MEJ8567210.1"/>
    </source>
</evidence>
<accession>A0AAW9REF1</accession>
<dbReference type="SUPFAM" id="SSF161098">
    <property type="entry name" value="MetI-like"/>
    <property type="match status" value="2"/>
</dbReference>
<feature type="transmembrane region" description="Helical" evidence="8">
    <location>
        <begin position="551"/>
        <end position="571"/>
    </location>
</feature>
<dbReference type="CDD" id="cd06261">
    <property type="entry name" value="TM_PBP2"/>
    <property type="match status" value="2"/>
</dbReference>
<comment type="subcellular location">
    <subcellularLocation>
        <location evidence="1 8">Cell membrane</location>
        <topology evidence="1 8">Multi-pass membrane protein</topology>
    </subcellularLocation>
</comment>
<proteinExistence type="inferred from homology"/>
<feature type="domain" description="ABC transmembrane type-1" evidence="9">
    <location>
        <begin position="383"/>
        <end position="570"/>
    </location>
</feature>
<keyword evidence="3 8" id="KW-0813">Transport</keyword>
<evidence type="ECO:0000256" key="2">
    <source>
        <dbReference type="ARBA" id="ARBA00007069"/>
    </source>
</evidence>
<evidence type="ECO:0000259" key="9">
    <source>
        <dbReference type="PROSITE" id="PS50928"/>
    </source>
</evidence>
<dbReference type="PANTHER" id="PTHR42929:SF5">
    <property type="entry name" value="ABC TRANSPORTER PERMEASE PROTEIN"/>
    <property type="match status" value="1"/>
</dbReference>
<evidence type="ECO:0000256" key="3">
    <source>
        <dbReference type="ARBA" id="ARBA00022448"/>
    </source>
</evidence>
<feature type="domain" description="ABC transmembrane type-1" evidence="9">
    <location>
        <begin position="63"/>
        <end position="269"/>
    </location>
</feature>
<dbReference type="InterPro" id="IPR000515">
    <property type="entry name" value="MetI-like"/>
</dbReference>
<keyword evidence="7 8" id="KW-0472">Membrane</keyword>
<evidence type="ECO:0000256" key="6">
    <source>
        <dbReference type="ARBA" id="ARBA00022989"/>
    </source>
</evidence>
<feature type="transmembrane region" description="Helical" evidence="8">
    <location>
        <begin position="418"/>
        <end position="442"/>
    </location>
</feature>
<sequence>MRYCDEVGGAVPVFLLVLPAFLFLAAFYLFPLIQIVALSFQGGGGLFENYGSLLSDPLRLTVLLNTLKLSAGVALLCLVLGYPVAYLMVNARPERRSALMLIVLASVWVSILVRTYAWMVLLARRGPVNALLQFLGLTDEPLTLLYTDFSVYVGMVHVLLPFMILPLYSVMQRIDLGLVRSARSLGCGGFLGFWFVFLPLSLPGVVAGVLLVFLVSLGFFITPALLGGAGDVTFVMLIEQELAQFLNWGVASAMSIVLLVATLVLVALYRFLMRSDARLAGADNRILGLLSVLMRSALRSRAVRRTLGVAGYGAEGSVAWLRRIVALVVRAVPWLVVGFLVLPLLVIVPLSLSSSPFLEFPPPGITLRWYVQVFSRMDWLGPIAVSVRLALVVGVGATLLGLLASVALVRGSFPGKGLLAGFIVSPMIVPVMVLAVAMQYFMARLGLAGTLSGLALSHVVLALPFVVVVLTGALQTVDTGLERAAQALGATPFVAFVRVTLPLIRPALLTSGLFAFLVSFDELVIALFLAGPATKTLPKRMWEAVREEIDPATAAVAVLVTGVCVLGLLLAERARSRLVRRSNLHNLNKVFE</sequence>
<feature type="transmembrane region" description="Helical" evidence="8">
    <location>
        <begin position="331"/>
        <end position="352"/>
    </location>
</feature>
<dbReference type="Gene3D" id="1.10.3720.10">
    <property type="entry name" value="MetI-like"/>
    <property type="match status" value="2"/>
</dbReference>
<dbReference type="GO" id="GO:0005886">
    <property type="term" value="C:plasma membrane"/>
    <property type="evidence" value="ECO:0007669"/>
    <property type="project" value="UniProtKB-SubCell"/>
</dbReference>
<evidence type="ECO:0000256" key="4">
    <source>
        <dbReference type="ARBA" id="ARBA00022475"/>
    </source>
</evidence>
<dbReference type="PROSITE" id="PS50928">
    <property type="entry name" value="ABC_TM1"/>
    <property type="match status" value="2"/>
</dbReference>
<comment type="similarity">
    <text evidence="2">Belongs to the binding-protein-dependent transport system permease family. CysTW subfamily.</text>
</comment>
<dbReference type="InterPro" id="IPR035906">
    <property type="entry name" value="MetI-like_sf"/>
</dbReference>
<evidence type="ECO:0000256" key="1">
    <source>
        <dbReference type="ARBA" id="ARBA00004651"/>
    </source>
</evidence>
<feature type="transmembrane region" description="Helical" evidence="8">
    <location>
        <begin position="245"/>
        <end position="269"/>
    </location>
</feature>
<evidence type="ECO:0000256" key="7">
    <source>
        <dbReference type="ARBA" id="ARBA00023136"/>
    </source>
</evidence>
<feature type="transmembrane region" description="Helical" evidence="8">
    <location>
        <begin position="507"/>
        <end position="531"/>
    </location>
</feature>
<evidence type="ECO:0000256" key="5">
    <source>
        <dbReference type="ARBA" id="ARBA00022692"/>
    </source>
</evidence>
<organism evidence="10 11">
    <name type="scientific">Elongatibacter sediminis</name>
    <dbReference type="NCBI Taxonomy" id="3119006"/>
    <lineage>
        <taxon>Bacteria</taxon>
        <taxon>Pseudomonadati</taxon>
        <taxon>Pseudomonadota</taxon>
        <taxon>Gammaproteobacteria</taxon>
        <taxon>Chromatiales</taxon>
        <taxon>Wenzhouxiangellaceae</taxon>
        <taxon>Elongatibacter</taxon>
    </lineage>
</organism>
<comment type="caution">
    <text evidence="10">The sequence shown here is derived from an EMBL/GenBank/DDBJ whole genome shotgun (WGS) entry which is preliminary data.</text>
</comment>
<feature type="transmembrane region" description="Helical" evidence="8">
    <location>
        <begin position="12"/>
        <end position="40"/>
    </location>
</feature>
<keyword evidence="6 8" id="KW-1133">Transmembrane helix</keyword>
<dbReference type="Pfam" id="PF00528">
    <property type="entry name" value="BPD_transp_1"/>
    <property type="match status" value="2"/>
</dbReference>
<dbReference type="AlphaFoldDB" id="A0AAW9REF1"/>
<name>A0AAW9REF1_9GAMM</name>
<dbReference type="EMBL" id="JAZHOG010000003">
    <property type="protein sequence ID" value="MEJ8567210.1"/>
    <property type="molecule type" value="Genomic_DNA"/>
</dbReference>
<feature type="transmembrane region" description="Helical" evidence="8">
    <location>
        <begin position="454"/>
        <end position="474"/>
    </location>
</feature>
<evidence type="ECO:0000256" key="8">
    <source>
        <dbReference type="RuleBase" id="RU363032"/>
    </source>
</evidence>
<feature type="transmembrane region" description="Helical" evidence="8">
    <location>
        <begin position="149"/>
        <end position="171"/>
    </location>
</feature>
<feature type="transmembrane region" description="Helical" evidence="8">
    <location>
        <begin position="192"/>
        <end position="225"/>
    </location>
</feature>
<gene>
    <name evidence="10" type="ORF">V3330_06185</name>
</gene>